<name>A0A6J7LFW2_9ZZZZ</name>
<accession>A0A6J7LFW2</accession>
<dbReference type="EMBL" id="CAFBNE010000132">
    <property type="protein sequence ID" value="CAB4966997.1"/>
    <property type="molecule type" value="Genomic_DNA"/>
</dbReference>
<sequence length="76" mass="7486">MPLLGDATDDELGIAGVAGGDDIAGDAAWALGAGEADDIGLERRLGGRVGDRAGAELRRERAGNDDSSAGGGHLGQ</sequence>
<dbReference type="AlphaFoldDB" id="A0A6J7LFW2"/>
<organism evidence="2">
    <name type="scientific">freshwater metagenome</name>
    <dbReference type="NCBI Taxonomy" id="449393"/>
    <lineage>
        <taxon>unclassified sequences</taxon>
        <taxon>metagenomes</taxon>
        <taxon>ecological metagenomes</taxon>
    </lineage>
</organism>
<feature type="region of interest" description="Disordered" evidence="1">
    <location>
        <begin position="50"/>
        <end position="76"/>
    </location>
</feature>
<reference evidence="2" key="1">
    <citation type="submission" date="2020-05" db="EMBL/GenBank/DDBJ databases">
        <authorList>
            <person name="Chiriac C."/>
            <person name="Salcher M."/>
            <person name="Ghai R."/>
            <person name="Kavagutti S V."/>
        </authorList>
    </citation>
    <scope>NUCLEOTIDE SEQUENCE</scope>
</reference>
<gene>
    <name evidence="2" type="ORF">UFOPK3772_02888</name>
</gene>
<feature type="compositionally biased region" description="Basic and acidic residues" evidence="1">
    <location>
        <begin position="50"/>
        <end position="64"/>
    </location>
</feature>
<proteinExistence type="predicted"/>
<evidence type="ECO:0000313" key="2">
    <source>
        <dbReference type="EMBL" id="CAB4966997.1"/>
    </source>
</evidence>
<protein>
    <submittedName>
        <fullName evidence="2">Unannotated protein</fullName>
    </submittedName>
</protein>
<evidence type="ECO:0000256" key="1">
    <source>
        <dbReference type="SAM" id="MobiDB-lite"/>
    </source>
</evidence>